<reference evidence="1" key="1">
    <citation type="submission" date="2018-05" db="EMBL/GenBank/DDBJ databases">
        <authorList>
            <person name="Lanie J.A."/>
            <person name="Ng W.-L."/>
            <person name="Kazmierczak K.M."/>
            <person name="Andrzejewski T.M."/>
            <person name="Davidsen T.M."/>
            <person name="Wayne K.J."/>
            <person name="Tettelin H."/>
            <person name="Glass J.I."/>
            <person name="Rusch D."/>
            <person name="Podicherti R."/>
            <person name="Tsui H.-C.T."/>
            <person name="Winkler M.E."/>
        </authorList>
    </citation>
    <scope>NUCLEOTIDE SEQUENCE</scope>
</reference>
<dbReference type="InterPro" id="IPR029044">
    <property type="entry name" value="Nucleotide-diphossugar_trans"/>
</dbReference>
<dbReference type="EMBL" id="UINC01095223">
    <property type="protein sequence ID" value="SVC51135.1"/>
    <property type="molecule type" value="Genomic_DNA"/>
</dbReference>
<dbReference type="AlphaFoldDB" id="A0A382MSN5"/>
<dbReference type="SUPFAM" id="SSF53448">
    <property type="entry name" value="Nucleotide-diphospho-sugar transferases"/>
    <property type="match status" value="1"/>
</dbReference>
<feature type="non-terminal residue" evidence="1">
    <location>
        <position position="1"/>
    </location>
</feature>
<protein>
    <recommendedName>
        <fullName evidence="2">Glycosyltransferase 2-like domain-containing protein</fullName>
    </recommendedName>
</protein>
<gene>
    <name evidence="1" type="ORF">METZ01_LOCUS303989</name>
</gene>
<dbReference type="Gene3D" id="3.90.550.10">
    <property type="entry name" value="Spore Coat Polysaccharide Biosynthesis Protein SpsA, Chain A"/>
    <property type="match status" value="1"/>
</dbReference>
<proteinExistence type="predicted"/>
<name>A0A382MSN5_9ZZZZ</name>
<evidence type="ECO:0000313" key="1">
    <source>
        <dbReference type="EMBL" id="SVC51135.1"/>
    </source>
</evidence>
<organism evidence="1">
    <name type="scientific">marine metagenome</name>
    <dbReference type="NCBI Taxonomy" id="408172"/>
    <lineage>
        <taxon>unclassified sequences</taxon>
        <taxon>metagenomes</taxon>
        <taxon>ecological metagenomes</taxon>
    </lineage>
</organism>
<accession>A0A382MSN5</accession>
<evidence type="ECO:0008006" key="2">
    <source>
        <dbReference type="Google" id="ProtNLM"/>
    </source>
</evidence>
<sequence>LNQSFNNTDVIVVDHASTDNSHNVINDYITKN</sequence>
<feature type="non-terminal residue" evidence="1">
    <location>
        <position position="32"/>
    </location>
</feature>